<dbReference type="AlphaFoldDB" id="A9NZJ6"/>
<keyword evidence="3" id="KW-0539">Nucleus</keyword>
<evidence type="ECO:0000259" key="5">
    <source>
        <dbReference type="Pfam" id="PF16135"/>
    </source>
</evidence>
<evidence type="ECO:0000256" key="4">
    <source>
        <dbReference type="SAM" id="MobiDB-lite"/>
    </source>
</evidence>
<dbReference type="PANTHER" id="PTHR31413:SF12">
    <property type="entry name" value="AFP HOMOLOG 2"/>
    <property type="match status" value="1"/>
</dbReference>
<dbReference type="InterPro" id="IPR031307">
    <property type="entry name" value="Ninja_fam"/>
</dbReference>
<evidence type="ECO:0000256" key="2">
    <source>
        <dbReference type="ARBA" id="ARBA00006081"/>
    </source>
</evidence>
<sequence>MKEEQQLERTGSDVGGTSLYSKAVDDDAKGHVGADHLPITEGVSQEIWNLRPGIAPGLKFGGTGNSPDLPWVTTSGIGPNGKTISGVMYRYNRNQVKIVCACHGRHMSPSEFVQHAGGADTSNPDNNLVVNSFSNGNHTSAQG</sequence>
<dbReference type="GO" id="GO:0045892">
    <property type="term" value="P:negative regulation of DNA-templated transcription"/>
    <property type="evidence" value="ECO:0007669"/>
    <property type="project" value="TreeGrafter"/>
</dbReference>
<feature type="domain" description="Tify" evidence="5">
    <location>
        <begin position="96"/>
        <end position="131"/>
    </location>
</feature>
<feature type="compositionally biased region" description="Basic and acidic residues" evidence="4">
    <location>
        <begin position="1"/>
        <end position="11"/>
    </location>
</feature>
<dbReference type="Pfam" id="PF16135">
    <property type="entry name" value="TDBD"/>
    <property type="match status" value="1"/>
</dbReference>
<dbReference type="EMBL" id="EF086801">
    <property type="protein sequence ID" value="ABK26057.1"/>
    <property type="molecule type" value="mRNA"/>
</dbReference>
<evidence type="ECO:0000313" key="6">
    <source>
        <dbReference type="EMBL" id="ABK26057.1"/>
    </source>
</evidence>
<dbReference type="GO" id="GO:0005634">
    <property type="term" value="C:nucleus"/>
    <property type="evidence" value="ECO:0007669"/>
    <property type="project" value="UniProtKB-SubCell"/>
</dbReference>
<proteinExistence type="evidence at transcript level"/>
<evidence type="ECO:0000256" key="1">
    <source>
        <dbReference type="ARBA" id="ARBA00004123"/>
    </source>
</evidence>
<organism evidence="6">
    <name type="scientific">Picea sitchensis</name>
    <name type="common">Sitka spruce</name>
    <name type="synonym">Pinus sitchensis</name>
    <dbReference type="NCBI Taxonomy" id="3332"/>
    <lineage>
        <taxon>Eukaryota</taxon>
        <taxon>Viridiplantae</taxon>
        <taxon>Streptophyta</taxon>
        <taxon>Embryophyta</taxon>
        <taxon>Tracheophyta</taxon>
        <taxon>Spermatophyta</taxon>
        <taxon>Pinopsida</taxon>
        <taxon>Pinidae</taxon>
        <taxon>Conifers I</taxon>
        <taxon>Pinales</taxon>
        <taxon>Pinaceae</taxon>
        <taxon>Picea</taxon>
    </lineage>
</organism>
<name>A9NZJ6_PICSI</name>
<evidence type="ECO:0000256" key="3">
    <source>
        <dbReference type="ARBA" id="ARBA00023242"/>
    </source>
</evidence>
<dbReference type="PANTHER" id="PTHR31413">
    <property type="entry name" value="AFP HOMOLOG 2"/>
    <property type="match status" value="1"/>
</dbReference>
<feature type="region of interest" description="Disordered" evidence="4">
    <location>
        <begin position="1"/>
        <end position="21"/>
    </location>
</feature>
<protein>
    <recommendedName>
        <fullName evidence="5">Tify domain-containing protein</fullName>
    </recommendedName>
</protein>
<dbReference type="OMA" id="DEWHLER"/>
<accession>A9NZJ6</accession>
<comment type="subcellular location">
    <subcellularLocation>
        <location evidence="1">Nucleus</location>
    </subcellularLocation>
</comment>
<dbReference type="GO" id="GO:0007165">
    <property type="term" value="P:signal transduction"/>
    <property type="evidence" value="ECO:0007669"/>
    <property type="project" value="InterPro"/>
</dbReference>
<dbReference type="InterPro" id="IPR032308">
    <property type="entry name" value="TDBD"/>
</dbReference>
<comment type="similarity">
    <text evidence="2">Belongs to the Ninja family.</text>
</comment>
<reference evidence="6" key="1">
    <citation type="journal article" date="2008" name="BMC Genomics">
        <title>A conifer genomics resource of 200,000 spruce (Picea spp.) ESTs and 6,464 high-quality, sequence-finished full-length cDNAs for Sitka spruce (Picea sitchensis).</title>
        <authorList>
            <person name="Ralph S.G."/>
            <person name="Chun H.J."/>
            <person name="Kolosova N."/>
            <person name="Cooper D."/>
            <person name="Oddy C."/>
            <person name="Ritland C.E."/>
            <person name="Kirkpatrick R."/>
            <person name="Moore R."/>
            <person name="Barber S."/>
            <person name="Holt R.A."/>
            <person name="Jones S.J."/>
            <person name="Marra M.A."/>
            <person name="Douglas C.J."/>
            <person name="Ritland K."/>
            <person name="Bohlmann J."/>
        </authorList>
    </citation>
    <scope>NUCLEOTIDE SEQUENCE</scope>
    <source>
        <tissue evidence="6">Green portion of the leader tissue</tissue>
    </source>
</reference>